<organism evidence="1">
    <name type="scientific">Notodromas monacha</name>
    <dbReference type="NCBI Taxonomy" id="399045"/>
    <lineage>
        <taxon>Eukaryota</taxon>
        <taxon>Metazoa</taxon>
        <taxon>Ecdysozoa</taxon>
        <taxon>Arthropoda</taxon>
        <taxon>Crustacea</taxon>
        <taxon>Oligostraca</taxon>
        <taxon>Ostracoda</taxon>
        <taxon>Podocopa</taxon>
        <taxon>Podocopida</taxon>
        <taxon>Cypridocopina</taxon>
        <taxon>Cypridoidea</taxon>
        <taxon>Cyprididae</taxon>
        <taxon>Notodromas</taxon>
    </lineage>
</organism>
<evidence type="ECO:0000313" key="1">
    <source>
        <dbReference type="EMBL" id="CAD7273835.1"/>
    </source>
</evidence>
<protein>
    <recommendedName>
        <fullName evidence="3">DUF885 domain-containing protein</fullName>
    </recommendedName>
</protein>
<dbReference type="InterPro" id="IPR010281">
    <property type="entry name" value="DUF885"/>
</dbReference>
<reference evidence="1" key="1">
    <citation type="submission" date="2020-11" db="EMBL/GenBank/DDBJ databases">
        <authorList>
            <person name="Tran Van P."/>
        </authorList>
    </citation>
    <scope>NUCLEOTIDE SEQUENCE</scope>
</reference>
<evidence type="ECO:0000313" key="2">
    <source>
        <dbReference type="Proteomes" id="UP000678499"/>
    </source>
</evidence>
<dbReference type="EMBL" id="CAJPEX010000177">
    <property type="protein sequence ID" value="CAG0913987.1"/>
    <property type="molecule type" value="Genomic_DNA"/>
</dbReference>
<dbReference type="Proteomes" id="UP000678499">
    <property type="component" value="Unassembled WGS sequence"/>
</dbReference>
<sequence length="577" mass="65236">MASAELSKLFGDFWDWRMKEFPEFAYLIGWKGTDHYGKLQSYSQSAFESRKEVCTDYIAKAENLAKDLSHPDDILNCKLFVAELNEYNSNLKYKGYVFPVSYLDGIQVELATVVNEWMAYDSAENYKALLETFRSAVPKQANEIIDLMNAGISCGMVSHAESVKGAVQQFDSLLNEDADTHSLLEPLAKFPTSVSEAEKNQLTADIKQALKNNALPALKKLRDFIADTYSQHTRKDVGVSTLPNGKDFYAQCLHFHTSTNLTPEEIHEIGLAEVKKDEEKMLEIIKKLGSADDIKAFSEKLRTSEKYFAKSKKELLDKFRSLCDEIEPLIPKLFNFNPPKVVLKEHPPAAAAGPAAEYIAGTPDGSRPGVFFVNTNNFSHQPTYEMISLALHEANPGHHLQACFLLSKPTMPAFRQYVEDRKYCDPPSRFPFHTAYIEGWGLYSETLGHDFNLYNDPMDEFGHLSEDVFRACRLVVDTGLHAFGWSKEKAVQFMLDHTAASQDNVEKEIRRYITWPGQACAYKIGQLKLLELRRKASDALGSAFDLREFHDVVLNYFGPLELVEEGVDGYVKSKKSN</sequence>
<dbReference type="PANTHER" id="PTHR33361:SF2">
    <property type="entry name" value="DUF885 DOMAIN-CONTAINING PROTEIN"/>
    <property type="match status" value="1"/>
</dbReference>
<gene>
    <name evidence="1" type="ORF">NMOB1V02_LOCUS1704</name>
</gene>
<accession>A0A7R9G990</accession>
<dbReference type="PANTHER" id="PTHR33361">
    <property type="entry name" value="GLR0591 PROTEIN"/>
    <property type="match status" value="1"/>
</dbReference>
<dbReference type="Pfam" id="PF05960">
    <property type="entry name" value="DUF885"/>
    <property type="match status" value="1"/>
</dbReference>
<proteinExistence type="predicted"/>
<name>A0A7R9G990_9CRUS</name>
<dbReference type="OrthoDB" id="5959877at2759"/>
<dbReference type="EMBL" id="OA882214">
    <property type="protein sequence ID" value="CAD7273835.1"/>
    <property type="molecule type" value="Genomic_DNA"/>
</dbReference>
<dbReference type="AlphaFoldDB" id="A0A7R9G990"/>
<evidence type="ECO:0008006" key="3">
    <source>
        <dbReference type="Google" id="ProtNLM"/>
    </source>
</evidence>
<keyword evidence="2" id="KW-1185">Reference proteome</keyword>